<comment type="function">
    <text evidence="7">Involved in the regulation of glutamine synthetase GlnA, a key enzyme in the process to assimilate ammonia. When cellular nitrogen levels are high, the C-terminal adenylyl transferase (AT) inactivates GlnA by covalent transfer of an adenylyl group from ATP to specific tyrosine residue of GlnA, thus reducing its activity. Conversely, when nitrogen levels are low, the N-terminal adenylyl removase (AR) activates GlnA by removing the adenylyl group by phosphorolysis, increasing its activity. The regulatory region of GlnE binds the signal transduction protein PII (GlnB) which indicates the nitrogen status of the cell.</text>
</comment>
<comment type="similarity">
    <text evidence="7">Belongs to the GlnE family.</text>
</comment>
<dbReference type="Pfam" id="PF03710">
    <property type="entry name" value="GlnE"/>
    <property type="match status" value="2"/>
</dbReference>
<comment type="cofactor">
    <cofactor evidence="7">
        <name>Mg(2+)</name>
        <dbReference type="ChEBI" id="CHEBI:18420"/>
    </cofactor>
</comment>
<dbReference type="PANTHER" id="PTHR30621:SF0">
    <property type="entry name" value="BIFUNCTIONAL GLUTAMINE SYNTHETASE ADENYLYLTRANSFERASE_ADENYLYL-REMOVING ENZYME"/>
    <property type="match status" value="1"/>
</dbReference>
<dbReference type="GO" id="GO:0005524">
    <property type="term" value="F:ATP binding"/>
    <property type="evidence" value="ECO:0007669"/>
    <property type="project" value="UniProtKB-UniRule"/>
</dbReference>
<comment type="catalytic activity">
    <reaction evidence="7">
        <text>[glutamine synthetase]-L-tyrosine + ATP = [glutamine synthetase]-O(4)-(5'-adenylyl)-L-tyrosine + diphosphate</text>
        <dbReference type="Rhea" id="RHEA:18589"/>
        <dbReference type="Rhea" id="RHEA-COMP:10660"/>
        <dbReference type="Rhea" id="RHEA-COMP:10661"/>
        <dbReference type="ChEBI" id="CHEBI:30616"/>
        <dbReference type="ChEBI" id="CHEBI:33019"/>
        <dbReference type="ChEBI" id="CHEBI:46858"/>
        <dbReference type="ChEBI" id="CHEBI:83624"/>
        <dbReference type="EC" id="2.7.7.42"/>
    </reaction>
</comment>
<keyword evidence="5 7" id="KW-0460">Magnesium</keyword>
<evidence type="ECO:0000259" key="8">
    <source>
        <dbReference type="Pfam" id="PF03710"/>
    </source>
</evidence>
<keyword evidence="2 7" id="KW-0548">Nucleotidyltransferase</keyword>
<dbReference type="STRING" id="64971.SAMN05421831_102311"/>
<dbReference type="CDD" id="cd05401">
    <property type="entry name" value="NT_GlnE_GlnD_like"/>
    <property type="match status" value="2"/>
</dbReference>
<dbReference type="NCBIfam" id="NF008292">
    <property type="entry name" value="PRK11072.1"/>
    <property type="match status" value="1"/>
</dbReference>
<feature type="domain" description="PII-uridylyltransferase/Glutamine-synthetase adenylyltransferase" evidence="9">
    <location>
        <begin position="869"/>
        <end position="956"/>
    </location>
</feature>
<evidence type="ECO:0000256" key="1">
    <source>
        <dbReference type="ARBA" id="ARBA00022679"/>
    </source>
</evidence>
<dbReference type="RefSeq" id="WP_245710424.1">
    <property type="nucleotide sequence ID" value="NZ_FNYH01000002.1"/>
</dbReference>
<dbReference type="Gene3D" id="1.10.4050.10">
    <property type="entry name" value="Glutamine synthase adenylyltransferase GlnE"/>
    <property type="match status" value="1"/>
</dbReference>
<feature type="region of interest" description="Adenylyl removase" evidence="7">
    <location>
        <begin position="1"/>
        <end position="477"/>
    </location>
</feature>
<evidence type="ECO:0000256" key="4">
    <source>
        <dbReference type="ARBA" id="ARBA00022840"/>
    </source>
</evidence>
<dbReference type="HAMAP" id="MF_00802">
    <property type="entry name" value="GlnE"/>
    <property type="match status" value="1"/>
</dbReference>
<dbReference type="SUPFAM" id="SSF81301">
    <property type="entry name" value="Nucleotidyltransferase"/>
    <property type="match status" value="2"/>
</dbReference>
<dbReference type="Pfam" id="PF08335">
    <property type="entry name" value="GlnD_UR_UTase"/>
    <property type="match status" value="2"/>
</dbReference>
<dbReference type="GO" id="GO:0047388">
    <property type="term" value="F:[glutamine synthetase]-adenylyl-L-tyrosine phosphorylase activity"/>
    <property type="evidence" value="ECO:0007669"/>
    <property type="project" value="UniProtKB-EC"/>
</dbReference>
<keyword evidence="3 7" id="KW-0547">Nucleotide-binding</keyword>
<dbReference type="Gene3D" id="1.20.120.330">
    <property type="entry name" value="Nucleotidyltransferases domain 2"/>
    <property type="match status" value="2"/>
</dbReference>
<dbReference type="EMBL" id="FNYH01000002">
    <property type="protein sequence ID" value="SEI48584.1"/>
    <property type="molecule type" value="Genomic_DNA"/>
</dbReference>
<dbReference type="FunFam" id="3.30.460.10:FF:000009">
    <property type="entry name" value="Bifunctional glutamine synthetase adenylyltransferase/adenylyl-removing enzyme"/>
    <property type="match status" value="2"/>
</dbReference>
<evidence type="ECO:0000256" key="3">
    <source>
        <dbReference type="ARBA" id="ARBA00022741"/>
    </source>
</evidence>
<evidence type="ECO:0000256" key="2">
    <source>
        <dbReference type="ARBA" id="ARBA00022695"/>
    </source>
</evidence>
<proteinExistence type="inferred from homology"/>
<feature type="domain" description="PII-uridylyltransferase/Glutamine-synthetase adenylyltransferase" evidence="9">
    <location>
        <begin position="334"/>
        <end position="472"/>
    </location>
</feature>
<evidence type="ECO:0000313" key="11">
    <source>
        <dbReference type="Proteomes" id="UP000242999"/>
    </source>
</evidence>
<evidence type="ECO:0000256" key="6">
    <source>
        <dbReference type="ARBA" id="ARBA00023268"/>
    </source>
</evidence>
<dbReference type="GO" id="GO:0005829">
    <property type="term" value="C:cytosol"/>
    <property type="evidence" value="ECO:0007669"/>
    <property type="project" value="TreeGrafter"/>
</dbReference>
<protein>
    <recommendedName>
        <fullName evidence="7">Bifunctional glutamine synthetase adenylyltransferase/adenylyl-removing enzyme</fullName>
    </recommendedName>
    <alternativeName>
        <fullName evidence="7">ATP:glutamine synthetase adenylyltransferase</fullName>
    </alternativeName>
    <alternativeName>
        <fullName evidence="7">ATase</fullName>
    </alternativeName>
    <domain>
        <recommendedName>
            <fullName evidence="7">Glutamine synthetase adenylyl-L-tyrosine phosphorylase</fullName>
            <ecNumber evidence="7">2.7.7.89</ecNumber>
        </recommendedName>
        <alternativeName>
            <fullName evidence="7">Adenylyl removase</fullName>
            <shortName evidence="7">AR</shortName>
            <shortName evidence="7">AT-N</shortName>
        </alternativeName>
    </domain>
    <domain>
        <recommendedName>
            <fullName evidence="7">Glutamine synthetase adenylyl transferase</fullName>
            <ecNumber evidence="7">2.7.7.42</ecNumber>
        </recommendedName>
        <alternativeName>
            <fullName evidence="7">Adenylyl transferase</fullName>
            <shortName evidence="7">AT</shortName>
            <shortName evidence="7">AT-C</shortName>
        </alternativeName>
    </domain>
</protein>
<dbReference type="EC" id="2.7.7.89" evidence="7"/>
<dbReference type="Gene3D" id="3.30.460.10">
    <property type="entry name" value="Beta Polymerase, domain 2"/>
    <property type="match status" value="2"/>
</dbReference>
<dbReference type="FunFam" id="1.20.120.330:FF:000005">
    <property type="entry name" value="Bifunctional glutamine synthetase adenylyltransferase/adenylyl-removing enzyme"/>
    <property type="match status" value="1"/>
</dbReference>
<dbReference type="Proteomes" id="UP000242999">
    <property type="component" value="Unassembled WGS sequence"/>
</dbReference>
<evidence type="ECO:0000256" key="7">
    <source>
        <dbReference type="HAMAP-Rule" id="MF_00802"/>
    </source>
</evidence>
<keyword evidence="11" id="KW-1185">Reference proteome</keyword>
<feature type="domain" description="Glutamate-ammonia ligase adenylyltransferase repeated" evidence="8">
    <location>
        <begin position="594"/>
        <end position="846"/>
    </location>
</feature>
<dbReference type="GO" id="GO:0000287">
    <property type="term" value="F:magnesium ion binding"/>
    <property type="evidence" value="ECO:0007669"/>
    <property type="project" value="UniProtKB-UniRule"/>
</dbReference>
<keyword evidence="6 7" id="KW-0511">Multifunctional enzyme</keyword>
<dbReference type="InterPro" id="IPR005190">
    <property type="entry name" value="GlnE_rpt_dom"/>
</dbReference>
<keyword evidence="4 7" id="KW-0067">ATP-binding</keyword>
<keyword evidence="10" id="KW-0436">Ligase</keyword>
<dbReference type="InterPro" id="IPR043519">
    <property type="entry name" value="NT_sf"/>
</dbReference>
<organism evidence="10 11">
    <name type="scientific">Allopseudospirillum japonicum</name>
    <dbReference type="NCBI Taxonomy" id="64971"/>
    <lineage>
        <taxon>Bacteria</taxon>
        <taxon>Pseudomonadati</taxon>
        <taxon>Pseudomonadota</taxon>
        <taxon>Gammaproteobacteria</taxon>
        <taxon>Oceanospirillales</taxon>
        <taxon>Oceanospirillaceae</taxon>
        <taxon>Allopseudospirillum</taxon>
    </lineage>
</organism>
<feature type="region of interest" description="Adenylyl transferase" evidence="7">
    <location>
        <begin position="485"/>
        <end position="992"/>
    </location>
</feature>
<sequence length="992" mass="112166">MSSVPQDMPSMRLLQGQEHLPPELQEHFAFQWGKFAQALSLADMLAGSTGQPKASAQVDAWDESTRTECIRVWSASDYVAESFCKQPLILDQLQTRLHTHLSLADYQAWLAELLAKCVTEDDLHKALRRFRRLAMVRLIWRDVLGQADMWQTAGELTHLADTCVHSALTWLYDFYTPKWGTPIGKDSNQAQQMVVIGMGKLGAGELNLSSDIDLIFAFPEHGHTQGGRRSFENQEFFIRLGQRLITALDALTPEGFVFRVDMRLRPYGDAGALALSFAAMHEYYQDQGREWERYAMIKARVMAGDFAQGQKLLQGLTPFVYRKYLDYSAIESLREMKALINREVRRKGLADNIKLGSGGIREVEFITQVFQLIRGGRDTELQEASIRKVLPIISGLGLMPADASQELLEAYVFLRNLEHRIQAIADKQTQTLPADSLSQHRLAFSLGFADWDALLTALQGIRTQVRHHFNQIIASPEDEQTSSAAEDESLCRWQQVWQGELDIAQAASFLAEYAYTPAESVLSRLQALRTGKQVQSMQRIGRERLDAFMPKLLEAASSTDKPTQTLERTLMLVEAVLRRTAYFVLLTENPQALTQWVRLCSASPWIAEQLARTPILLDELLDANTLYTPADKAKLADELRQQLARLPEEDMEAQMEALRYFRHAHVLRVAASDIVAGRHLMKVSDYLTYIAEVVLEAVLELAWKHLTSKYGYPQKSPGVPCRPDFIILGYGKLGGIELGYGSDLDLVFIHDGAANLTTDGTRALDNNVFFTRLGQRIIHILNTVTPSGQLYDVDMRLRPSGNSGLLVTSLKAFAEYQAKEAWTWEHQALVRARVICGDPKLAQAFGEIRAATLARHRDLKQLRQDVVEMRQKMRASLGSKSHEHEFNIKQDAGGMVDIEFIVQYSVLAWSEQAPELLQWTDNMRILETLEASGRMLAEDARLLREAYLSYRRAAHRASLQKVPSRIASSEFTHYRSEVQRIWQALLGDNEPC</sequence>
<dbReference type="GO" id="GO:0000820">
    <property type="term" value="P:regulation of glutamine family amino acid metabolic process"/>
    <property type="evidence" value="ECO:0007669"/>
    <property type="project" value="UniProtKB-UniRule"/>
</dbReference>
<name>A0A1H6R5U2_9GAMM</name>
<dbReference type="EC" id="2.7.7.42" evidence="7"/>
<dbReference type="SUPFAM" id="SSF81593">
    <property type="entry name" value="Nucleotidyltransferase substrate binding subunit/domain"/>
    <property type="match status" value="2"/>
</dbReference>
<reference evidence="11" key="1">
    <citation type="submission" date="2016-10" db="EMBL/GenBank/DDBJ databases">
        <authorList>
            <person name="Varghese N."/>
            <person name="Submissions S."/>
        </authorList>
    </citation>
    <scope>NUCLEOTIDE SEQUENCE [LARGE SCALE GENOMIC DNA]</scope>
    <source>
        <strain evidence="11">DSM 7165</strain>
    </source>
</reference>
<accession>A0A1H6R5U2</accession>
<dbReference type="Gene3D" id="1.20.120.1510">
    <property type="match status" value="1"/>
</dbReference>
<evidence type="ECO:0000256" key="5">
    <source>
        <dbReference type="ARBA" id="ARBA00022842"/>
    </source>
</evidence>
<gene>
    <name evidence="7" type="primary">glnE</name>
    <name evidence="10" type="ORF">SAMN05421831_102311</name>
</gene>
<dbReference type="GO" id="GO:0016874">
    <property type="term" value="F:ligase activity"/>
    <property type="evidence" value="ECO:0007669"/>
    <property type="project" value="UniProtKB-KW"/>
</dbReference>
<evidence type="ECO:0000313" key="10">
    <source>
        <dbReference type="EMBL" id="SEI48584.1"/>
    </source>
</evidence>
<dbReference type="PANTHER" id="PTHR30621">
    <property type="entry name" value="GLUTAMINE SYNTHETASE ADENYLYLTRANSFERASE"/>
    <property type="match status" value="1"/>
</dbReference>
<dbReference type="AlphaFoldDB" id="A0A1H6R5U2"/>
<dbReference type="InterPro" id="IPR023057">
    <property type="entry name" value="GlnE"/>
</dbReference>
<comment type="catalytic activity">
    <reaction evidence="7">
        <text>[glutamine synthetase]-O(4)-(5'-adenylyl)-L-tyrosine + phosphate = [glutamine synthetase]-L-tyrosine + ADP</text>
        <dbReference type="Rhea" id="RHEA:43716"/>
        <dbReference type="Rhea" id="RHEA-COMP:10660"/>
        <dbReference type="Rhea" id="RHEA-COMP:10661"/>
        <dbReference type="ChEBI" id="CHEBI:43474"/>
        <dbReference type="ChEBI" id="CHEBI:46858"/>
        <dbReference type="ChEBI" id="CHEBI:83624"/>
        <dbReference type="ChEBI" id="CHEBI:456216"/>
        <dbReference type="EC" id="2.7.7.89"/>
    </reaction>
</comment>
<feature type="domain" description="Glutamate-ammonia ligase adenylyltransferase repeated" evidence="8">
    <location>
        <begin position="69"/>
        <end position="313"/>
    </location>
</feature>
<dbReference type="InterPro" id="IPR013546">
    <property type="entry name" value="PII_UdlTrfase/GS_AdlTrfase"/>
</dbReference>
<dbReference type="GO" id="GO:0008882">
    <property type="term" value="F:[glutamate-ammonia-ligase] adenylyltransferase activity"/>
    <property type="evidence" value="ECO:0007669"/>
    <property type="project" value="UniProtKB-UniRule"/>
</dbReference>
<evidence type="ECO:0000259" key="9">
    <source>
        <dbReference type="Pfam" id="PF08335"/>
    </source>
</evidence>
<keyword evidence="1 7" id="KW-0808">Transferase</keyword>